<evidence type="ECO:0000256" key="2">
    <source>
        <dbReference type="ARBA" id="ARBA00022741"/>
    </source>
</evidence>
<dbReference type="EMBL" id="KV419397">
    <property type="protein sequence ID" value="KZS97205.1"/>
    <property type="molecule type" value="Genomic_DNA"/>
</dbReference>
<reference evidence="8 9" key="1">
    <citation type="journal article" date="2016" name="Mol. Biol. Evol.">
        <title>Comparative Genomics of Early-Diverging Mushroom-Forming Fungi Provides Insights into the Origins of Lignocellulose Decay Capabilities.</title>
        <authorList>
            <person name="Nagy L.G."/>
            <person name="Riley R."/>
            <person name="Tritt A."/>
            <person name="Adam C."/>
            <person name="Daum C."/>
            <person name="Floudas D."/>
            <person name="Sun H."/>
            <person name="Yadav J.S."/>
            <person name="Pangilinan J."/>
            <person name="Larsson K.H."/>
            <person name="Matsuura K."/>
            <person name="Barry K."/>
            <person name="Labutti K."/>
            <person name="Kuo R."/>
            <person name="Ohm R.A."/>
            <person name="Bhattacharya S.S."/>
            <person name="Shirouzu T."/>
            <person name="Yoshinaga Y."/>
            <person name="Martin F.M."/>
            <person name="Grigoriev I.V."/>
            <person name="Hibbett D.S."/>
        </authorList>
    </citation>
    <scope>NUCLEOTIDE SEQUENCE [LARGE SCALE GENOMIC DNA]</scope>
    <source>
        <strain evidence="8 9">HHB9708</strain>
    </source>
</reference>
<dbReference type="InterPro" id="IPR004365">
    <property type="entry name" value="NA-bd_OB_tRNA"/>
</dbReference>
<dbReference type="InterPro" id="IPR045864">
    <property type="entry name" value="aa-tRNA-synth_II/BPL/LPL"/>
</dbReference>
<evidence type="ECO:0000256" key="1">
    <source>
        <dbReference type="ARBA" id="ARBA00022598"/>
    </source>
</evidence>
<dbReference type="CDD" id="cd04318">
    <property type="entry name" value="EcAsnRS_like_N"/>
    <property type="match status" value="1"/>
</dbReference>
<keyword evidence="1" id="KW-0436">Ligase</keyword>
<name>A0A164YT26_9AGAM</name>
<dbReference type="SUPFAM" id="SSF55681">
    <property type="entry name" value="Class II aaRS and biotin synthetases"/>
    <property type="match status" value="1"/>
</dbReference>
<evidence type="ECO:0000256" key="5">
    <source>
        <dbReference type="ARBA" id="ARBA00023146"/>
    </source>
</evidence>
<dbReference type="InterPro" id="IPR012340">
    <property type="entry name" value="NA-bd_OB-fold"/>
</dbReference>
<keyword evidence="9" id="KW-1185">Reference proteome</keyword>
<keyword evidence="4" id="KW-0648">Protein biosynthesis</keyword>
<keyword evidence="3" id="KW-0067">ATP-binding</keyword>
<dbReference type="GO" id="GO:0004816">
    <property type="term" value="F:asparagine-tRNA ligase activity"/>
    <property type="evidence" value="ECO:0007669"/>
    <property type="project" value="TreeGrafter"/>
</dbReference>
<dbReference type="PANTHER" id="PTHR22594">
    <property type="entry name" value="ASPARTYL/LYSYL-TRNA SYNTHETASE"/>
    <property type="match status" value="1"/>
</dbReference>
<dbReference type="PANTHER" id="PTHR22594:SF34">
    <property type="entry name" value="ASPARAGINE--TRNA LIGASE, MITOCHONDRIAL-RELATED"/>
    <property type="match status" value="1"/>
</dbReference>
<feature type="compositionally biased region" description="Low complexity" evidence="6">
    <location>
        <begin position="419"/>
        <end position="447"/>
    </location>
</feature>
<dbReference type="Proteomes" id="UP000076722">
    <property type="component" value="Unassembled WGS sequence"/>
</dbReference>
<evidence type="ECO:0000259" key="7">
    <source>
        <dbReference type="PROSITE" id="PS50862"/>
    </source>
</evidence>
<dbReference type="PROSITE" id="PS50862">
    <property type="entry name" value="AA_TRNA_LIGASE_II"/>
    <property type="match status" value="1"/>
</dbReference>
<dbReference type="Gene3D" id="2.40.50.140">
    <property type="entry name" value="Nucleic acid-binding proteins"/>
    <property type="match status" value="1"/>
</dbReference>
<dbReference type="GO" id="GO:0003676">
    <property type="term" value="F:nucleic acid binding"/>
    <property type="evidence" value="ECO:0007669"/>
    <property type="project" value="InterPro"/>
</dbReference>
<organism evidence="8 9">
    <name type="scientific">Sistotremastrum niveocremeum HHB9708</name>
    <dbReference type="NCBI Taxonomy" id="1314777"/>
    <lineage>
        <taxon>Eukaryota</taxon>
        <taxon>Fungi</taxon>
        <taxon>Dikarya</taxon>
        <taxon>Basidiomycota</taxon>
        <taxon>Agaricomycotina</taxon>
        <taxon>Agaricomycetes</taxon>
        <taxon>Sistotremastrales</taxon>
        <taxon>Sistotremastraceae</taxon>
        <taxon>Sertulicium</taxon>
        <taxon>Sertulicium niveocremeum</taxon>
    </lineage>
</organism>
<dbReference type="SUPFAM" id="SSF50249">
    <property type="entry name" value="Nucleic acid-binding proteins"/>
    <property type="match status" value="1"/>
</dbReference>
<evidence type="ECO:0000256" key="4">
    <source>
        <dbReference type="ARBA" id="ARBA00022917"/>
    </source>
</evidence>
<dbReference type="AlphaFoldDB" id="A0A164YT26"/>
<evidence type="ECO:0000256" key="3">
    <source>
        <dbReference type="ARBA" id="ARBA00022840"/>
    </source>
</evidence>
<protein>
    <submittedName>
        <fullName evidence="8">Asparaginyl-tRNA synthetase</fullName>
    </submittedName>
</protein>
<proteinExistence type="predicted"/>
<keyword evidence="2" id="KW-0547">Nucleotide-binding</keyword>
<evidence type="ECO:0000313" key="9">
    <source>
        <dbReference type="Proteomes" id="UP000076722"/>
    </source>
</evidence>
<dbReference type="GO" id="GO:0005524">
    <property type="term" value="F:ATP binding"/>
    <property type="evidence" value="ECO:0007669"/>
    <property type="project" value="UniProtKB-KW"/>
</dbReference>
<dbReference type="OrthoDB" id="1931232at2759"/>
<dbReference type="GO" id="GO:0006421">
    <property type="term" value="P:asparaginyl-tRNA aminoacylation"/>
    <property type="evidence" value="ECO:0007669"/>
    <property type="project" value="TreeGrafter"/>
</dbReference>
<gene>
    <name evidence="8" type="ORF">SISNIDRAFT_437222</name>
</gene>
<dbReference type="InterPro" id="IPR006195">
    <property type="entry name" value="aa-tRNA-synth_II"/>
</dbReference>
<keyword evidence="5 8" id="KW-0030">Aminoacyl-tRNA synthetase</keyword>
<feature type="region of interest" description="Disordered" evidence="6">
    <location>
        <begin position="17"/>
        <end position="37"/>
    </location>
</feature>
<dbReference type="Gene3D" id="3.30.930.10">
    <property type="entry name" value="Bira Bifunctional Protein, Domain 2"/>
    <property type="match status" value="1"/>
</dbReference>
<dbReference type="GO" id="GO:0005739">
    <property type="term" value="C:mitochondrion"/>
    <property type="evidence" value="ECO:0007669"/>
    <property type="project" value="TreeGrafter"/>
</dbReference>
<feature type="domain" description="Aminoacyl-transfer RNA synthetases class-II family profile" evidence="7">
    <location>
        <begin position="182"/>
        <end position="521"/>
    </location>
</feature>
<dbReference type="InterPro" id="IPR002312">
    <property type="entry name" value="Asp/Asn-tRNA-synth_IIb"/>
</dbReference>
<dbReference type="InterPro" id="IPR004364">
    <property type="entry name" value="Aa-tRNA-synt_II"/>
</dbReference>
<dbReference type="Pfam" id="PF00152">
    <property type="entry name" value="tRNA-synt_2"/>
    <property type="match status" value="1"/>
</dbReference>
<evidence type="ECO:0000256" key="6">
    <source>
        <dbReference type="SAM" id="MobiDB-lite"/>
    </source>
</evidence>
<dbReference type="Pfam" id="PF01336">
    <property type="entry name" value="tRNA_anti-codon"/>
    <property type="match status" value="1"/>
</dbReference>
<dbReference type="STRING" id="1314777.A0A164YT26"/>
<feature type="region of interest" description="Disordered" evidence="6">
    <location>
        <begin position="418"/>
        <end position="448"/>
    </location>
</feature>
<feature type="compositionally biased region" description="Polar residues" evidence="6">
    <location>
        <begin position="24"/>
        <end position="37"/>
    </location>
</feature>
<dbReference type="PRINTS" id="PR01042">
    <property type="entry name" value="TRNASYNTHASP"/>
</dbReference>
<accession>A0A164YT26</accession>
<evidence type="ECO:0000313" key="8">
    <source>
        <dbReference type="EMBL" id="KZS97205.1"/>
    </source>
</evidence>
<sequence length="543" mass="59983">MISSVKIRRIFPPHRYIPTRPRRISTQNTNALSRPPQLTSLPLTISQILRIPPSPTSSTNDGGGERVKVTVNGWIDSIRKQKNVSFASIGDGSCARSIQAVIPRSLPIDLERMNRGAGVRVVGEWVRSEGRGQSEELRVEAVDILGDCPPEDYPIQKKKLSTEYLRDHAHLRTRYSKMNAMLRMRDRVTCAVHHYFHSNEFLHMHTPIITSNDCEGGGETFRLTTLPPSPSPSPSSPEFFSKPAHLTVSHQLHLEALSSSYTRLYTLSPSFRAEKSQTSRHLAEFYMLEAEMSFVQDLGGVMDVLEGVVKSVLGVVVGGEDWGVLWEGRERELASFEERGLGVGGLGGGRGRWPRVTYDDVLGMLDKAKERGAKFEFPTKWGDPLKSEHEKYIAEEIFKGPVFVTDYPAHQKPFYMATSSPSHSSSSSSSASPSSSSGTSSASSVSSQNADRTTAKCFDLLVPHSLELAGGSLRLHTHSSLLSSLSSHNLSPEEFGWYLDLRKWGSVPHGGFGMGFDRLMGWIGGVGVRECVGMPRWAGRMLL</sequence>